<reference evidence="2" key="1">
    <citation type="journal article" date="2019" name="J. Bacteriol.">
        <title>A Mutagenic Screen Identifies a TonB-Dependent Receptor Required for the Lanthanide Metal Switch in the Type I Methanotroph 'Methylotuvimicrobium buryatense' 5GB1C.</title>
        <authorList>
            <person name="Groom J.D."/>
            <person name="Ford S.M."/>
            <person name="Pesesky M.W."/>
            <person name="Lidstrom M.E."/>
        </authorList>
    </citation>
    <scope>NUCLEOTIDE SEQUENCE [LARGE SCALE GENOMIC DNA]</scope>
    <source>
        <strain evidence="2">5GB1C</strain>
    </source>
</reference>
<name>A0A4P9UR89_METBY</name>
<dbReference type="OrthoDB" id="8550172at2"/>
<evidence type="ECO:0000313" key="2">
    <source>
        <dbReference type="Proteomes" id="UP000305881"/>
    </source>
</evidence>
<proteinExistence type="predicted"/>
<accession>A0A4P9UR89</accession>
<sequence>MKTSIDIDDQLLLAAKHQAVQQGCSLKQIIENALRDFVAHQEQPRPVIKLPTFGGSGLKPGVNLADSRSLNDIMDGS</sequence>
<protein>
    <submittedName>
        <fullName evidence="1">DUF2191 domain-containing protein</fullName>
    </submittedName>
</protein>
<dbReference type="EMBL" id="CP035467">
    <property type="protein sequence ID" value="QCW83994.1"/>
    <property type="molecule type" value="Genomic_DNA"/>
</dbReference>
<dbReference type="RefSeq" id="WP_017842152.1">
    <property type="nucleotide sequence ID" value="NZ_CP035467.1"/>
</dbReference>
<dbReference type="KEGG" id="mbur:EQU24_18410"/>
<keyword evidence="2" id="KW-1185">Reference proteome</keyword>
<dbReference type="Proteomes" id="UP000305881">
    <property type="component" value="Chromosome"/>
</dbReference>
<dbReference type="AlphaFoldDB" id="A0A4P9UR89"/>
<organism evidence="1 2">
    <name type="scientific">Methylotuvimicrobium buryatense</name>
    <name type="common">Methylomicrobium buryatense</name>
    <dbReference type="NCBI Taxonomy" id="95641"/>
    <lineage>
        <taxon>Bacteria</taxon>
        <taxon>Pseudomonadati</taxon>
        <taxon>Pseudomonadota</taxon>
        <taxon>Gammaproteobacteria</taxon>
        <taxon>Methylococcales</taxon>
        <taxon>Methylococcaceae</taxon>
        <taxon>Methylotuvimicrobium</taxon>
    </lineage>
</organism>
<dbReference type="STRING" id="675511.GCA_000341735_03762"/>
<evidence type="ECO:0000313" key="1">
    <source>
        <dbReference type="EMBL" id="QCW83994.1"/>
    </source>
</evidence>
<gene>
    <name evidence="1" type="ORF">EQU24_18410</name>
</gene>